<feature type="chain" id="PRO_5047340998" evidence="1">
    <location>
        <begin position="22"/>
        <end position="268"/>
    </location>
</feature>
<comment type="caution">
    <text evidence="2">The sequence shown here is derived from an EMBL/GenBank/DDBJ whole genome shotgun (WGS) entry which is preliminary data.</text>
</comment>
<keyword evidence="3" id="KW-1185">Reference proteome</keyword>
<keyword evidence="1" id="KW-0732">Signal</keyword>
<evidence type="ECO:0000256" key="1">
    <source>
        <dbReference type="SAM" id="SignalP"/>
    </source>
</evidence>
<dbReference type="EMBL" id="JBHDLN010000005">
    <property type="protein sequence ID" value="MFB0842973.1"/>
    <property type="molecule type" value="Genomic_DNA"/>
</dbReference>
<name>A0ABV4UYR9_9BACL</name>
<reference evidence="2 3" key="1">
    <citation type="submission" date="2024-09" db="EMBL/GenBank/DDBJ databases">
        <authorList>
            <person name="Makale K.P.P."/>
            <person name="Makhzoum A."/>
            <person name="Rantong G."/>
            <person name="Rahube T.O."/>
        </authorList>
    </citation>
    <scope>NUCLEOTIDE SEQUENCE [LARGE SCALE GENOMIC DNA]</scope>
    <source>
        <strain evidence="2 3">KM_D13</strain>
    </source>
</reference>
<proteinExistence type="predicted"/>
<evidence type="ECO:0000313" key="3">
    <source>
        <dbReference type="Proteomes" id="UP001575622"/>
    </source>
</evidence>
<sequence length="268" mass="29897">MRKIFLFVIVLLFTLSSVSNAAATQKGDFSKLLQESKSEILIYAEQNNIDLNNVESHTNERILEEVKQLPKTKKLINALENQEAFRPENQKKVDEAYSKYLKETHAKLKVGDVINKTFTFKDGSSVNYETKIRRDSSSGSNDPISMAACEYPGIKYDFENYKTIIPIGERDGLVFMKLTAYVKVTKTENVMEYVGADTNGTYAVIPYTQNSSIGGTTPGTTVTYPATATATGTYNVTLWAPMPIWSKSYSLNISITNQGCGFFGVDNY</sequence>
<gene>
    <name evidence="2" type="ORF">ACEU3E_12395</name>
</gene>
<accession>A0ABV4UYR9</accession>
<organism evidence="2 3">
    <name type="scientific">Paenibacillus oleatilyticus</name>
    <dbReference type="NCBI Taxonomy" id="2594886"/>
    <lineage>
        <taxon>Bacteria</taxon>
        <taxon>Bacillati</taxon>
        <taxon>Bacillota</taxon>
        <taxon>Bacilli</taxon>
        <taxon>Bacillales</taxon>
        <taxon>Paenibacillaceae</taxon>
        <taxon>Paenibacillus</taxon>
    </lineage>
</organism>
<feature type="signal peptide" evidence="1">
    <location>
        <begin position="1"/>
        <end position="21"/>
    </location>
</feature>
<dbReference type="RefSeq" id="WP_373951291.1">
    <property type="nucleotide sequence ID" value="NZ_JBHDLN010000005.1"/>
</dbReference>
<protein>
    <submittedName>
        <fullName evidence="2">Uncharacterized protein</fullName>
    </submittedName>
</protein>
<evidence type="ECO:0000313" key="2">
    <source>
        <dbReference type="EMBL" id="MFB0842973.1"/>
    </source>
</evidence>
<dbReference type="Proteomes" id="UP001575622">
    <property type="component" value="Unassembled WGS sequence"/>
</dbReference>